<dbReference type="Proteomes" id="UP001634394">
    <property type="component" value="Unassembled WGS sequence"/>
</dbReference>
<dbReference type="InterPro" id="IPR011105">
    <property type="entry name" value="Cell_wall_hydrolase_SleB"/>
</dbReference>
<dbReference type="Gene3D" id="1.10.10.2520">
    <property type="entry name" value="Cell wall hydrolase SleB, domain 1"/>
    <property type="match status" value="1"/>
</dbReference>
<evidence type="ECO:0000313" key="3">
    <source>
        <dbReference type="Proteomes" id="UP001634394"/>
    </source>
</evidence>
<keyword evidence="3" id="KW-1185">Reference proteome</keyword>
<accession>A0ABD3WPE7</accession>
<dbReference type="Pfam" id="PF07486">
    <property type="entry name" value="Hydrolase_2"/>
    <property type="match status" value="1"/>
</dbReference>
<reference evidence="2 3" key="1">
    <citation type="submission" date="2024-11" db="EMBL/GenBank/DDBJ databases">
        <title>Chromosome-level genome assembly of the freshwater bivalve Anodonta woodiana.</title>
        <authorList>
            <person name="Chen X."/>
        </authorList>
    </citation>
    <scope>NUCLEOTIDE SEQUENCE [LARGE SCALE GENOMIC DNA]</scope>
    <source>
        <strain evidence="2">MN2024</strain>
        <tissue evidence="2">Gills</tissue>
    </source>
</reference>
<dbReference type="EMBL" id="JBJQND010000005">
    <property type="protein sequence ID" value="KAL3875870.1"/>
    <property type="molecule type" value="Genomic_DNA"/>
</dbReference>
<evidence type="ECO:0000313" key="2">
    <source>
        <dbReference type="EMBL" id="KAL3875870.1"/>
    </source>
</evidence>
<feature type="domain" description="Cell wall hydrolase SleB" evidence="1">
    <location>
        <begin position="18"/>
        <end position="134"/>
    </location>
</feature>
<evidence type="ECO:0000259" key="1">
    <source>
        <dbReference type="Pfam" id="PF07486"/>
    </source>
</evidence>
<dbReference type="InterPro" id="IPR042047">
    <property type="entry name" value="SleB_dom1"/>
</dbReference>
<protein>
    <recommendedName>
        <fullName evidence="1">Cell wall hydrolase SleB domain-containing protein</fullName>
    </recommendedName>
</protein>
<sequence>TDSSIELVARVVFGEAQGDSYEGQLAVAYTVVNRISIDAYPNTVSKVVYQKAGRYHQYNTIDDPSHAAAWASGRANKTKAYTNALMAAGDALCKRKADPTTCATNYCAYDPCLAIKSNRHSEAYNKKLIGKHYFVCRRPVSG</sequence>
<proteinExistence type="predicted"/>
<dbReference type="AlphaFoldDB" id="A0ABD3WPE7"/>
<feature type="non-terminal residue" evidence="2">
    <location>
        <position position="1"/>
    </location>
</feature>
<comment type="caution">
    <text evidence="2">The sequence shown here is derived from an EMBL/GenBank/DDBJ whole genome shotgun (WGS) entry which is preliminary data.</text>
</comment>
<organism evidence="2 3">
    <name type="scientific">Sinanodonta woodiana</name>
    <name type="common">Chinese pond mussel</name>
    <name type="synonym">Anodonta woodiana</name>
    <dbReference type="NCBI Taxonomy" id="1069815"/>
    <lineage>
        <taxon>Eukaryota</taxon>
        <taxon>Metazoa</taxon>
        <taxon>Spiralia</taxon>
        <taxon>Lophotrochozoa</taxon>
        <taxon>Mollusca</taxon>
        <taxon>Bivalvia</taxon>
        <taxon>Autobranchia</taxon>
        <taxon>Heteroconchia</taxon>
        <taxon>Palaeoheterodonta</taxon>
        <taxon>Unionida</taxon>
        <taxon>Unionoidea</taxon>
        <taxon>Unionidae</taxon>
        <taxon>Unioninae</taxon>
        <taxon>Sinanodonta</taxon>
    </lineage>
</organism>
<name>A0ABD3WPE7_SINWO</name>
<gene>
    <name evidence="2" type="ORF">ACJMK2_033779</name>
</gene>